<evidence type="ECO:0000256" key="2">
    <source>
        <dbReference type="ARBA" id="ARBA00022527"/>
    </source>
</evidence>
<dbReference type="PROSITE" id="PS50011">
    <property type="entry name" value="PROTEIN_KINASE_DOM"/>
    <property type="match status" value="1"/>
</dbReference>
<reference evidence="12 13" key="1">
    <citation type="journal article" date="2019" name="Emerg. Microbes Infect.">
        <title>Comprehensive subspecies identification of 175 nontuberculous mycobacteria species based on 7547 genomic profiles.</title>
        <authorList>
            <person name="Matsumoto Y."/>
            <person name="Kinjo T."/>
            <person name="Motooka D."/>
            <person name="Nabeya D."/>
            <person name="Jung N."/>
            <person name="Uechi K."/>
            <person name="Horii T."/>
            <person name="Iida T."/>
            <person name="Fujita J."/>
            <person name="Nakamura S."/>
        </authorList>
    </citation>
    <scope>NUCLEOTIDE SEQUENCE [LARGE SCALE GENOMIC DNA]</scope>
    <source>
        <strain evidence="12 13">JCM 13574</strain>
    </source>
</reference>
<proteinExistence type="predicted"/>
<evidence type="ECO:0000256" key="10">
    <source>
        <dbReference type="SAM" id="Phobius"/>
    </source>
</evidence>
<feature type="transmembrane region" description="Helical" evidence="10">
    <location>
        <begin position="330"/>
        <end position="355"/>
    </location>
</feature>
<organism evidence="12 13">
    <name type="scientific">Mycolicibacterium madagascariense</name>
    <dbReference type="NCBI Taxonomy" id="212765"/>
    <lineage>
        <taxon>Bacteria</taxon>
        <taxon>Bacillati</taxon>
        <taxon>Actinomycetota</taxon>
        <taxon>Actinomycetes</taxon>
        <taxon>Mycobacteriales</taxon>
        <taxon>Mycobacteriaceae</taxon>
        <taxon>Mycolicibacterium</taxon>
    </lineage>
</organism>
<evidence type="ECO:0000313" key="12">
    <source>
        <dbReference type="EMBL" id="BBZ27454.1"/>
    </source>
</evidence>
<sequence>MPLTPGSVFAGYTVQALLGSGGMGEVYLVRHPRLPRRDALKVLPLSFAEDVEYRRRFDREADAAAGLWHPNIVGVHDRGEFDGQLWISMDYVEGSDASQLLRDQYVSGLPLTEAVAVVTATADALDYAHAQGLMHRDVKPANILLTSPRSGKRRVLLTDFGIARRLDDTRGLTATNMTLGTLHYAAPEQLLGDSIDGRADQYALAATAFHLVAGRAPDATSNPAALINRRLHSSAPRLTDVRSDLVDLDAVLARGMARDPAERFRTCEEFAKALADSCNAAVARQSAFHTAFPPTHTAQPEKSRMASTPYEPRPAPPESVSNASDGRRSLIVPALIALGVVLTIGLVLVSLLLILGRPQQSATTSPTAVAPDTSPTASASPSTVTVTSSFNVETPSANVLPPLPADVDAHGFTTFGGGARCLDSDDSELFVRTAQSALVVCRSETNQLYYRGYRLSDGAGIELDTVYPQGNGFVALNSPENAQYEISSTGLQIIQNGNVISSEPAIESGL</sequence>
<dbReference type="KEGG" id="mmag:MMAD_17490"/>
<comment type="catalytic activity">
    <reaction evidence="7">
        <text>L-threonyl-[protein] + ATP = O-phospho-L-threonyl-[protein] + ADP + H(+)</text>
        <dbReference type="Rhea" id="RHEA:46608"/>
        <dbReference type="Rhea" id="RHEA-COMP:11060"/>
        <dbReference type="Rhea" id="RHEA-COMP:11605"/>
        <dbReference type="ChEBI" id="CHEBI:15378"/>
        <dbReference type="ChEBI" id="CHEBI:30013"/>
        <dbReference type="ChEBI" id="CHEBI:30616"/>
        <dbReference type="ChEBI" id="CHEBI:61977"/>
        <dbReference type="ChEBI" id="CHEBI:456216"/>
        <dbReference type="EC" id="2.7.11.1"/>
    </reaction>
</comment>
<keyword evidence="10" id="KW-0472">Membrane</keyword>
<dbReference type="FunFam" id="3.30.200.20:FF:000035">
    <property type="entry name" value="Serine/threonine protein kinase Stk1"/>
    <property type="match status" value="1"/>
</dbReference>
<dbReference type="RefSeq" id="WP_163735300.1">
    <property type="nucleotide sequence ID" value="NZ_AP022610.1"/>
</dbReference>
<dbReference type="PROSITE" id="PS00108">
    <property type="entry name" value="PROTEIN_KINASE_ST"/>
    <property type="match status" value="1"/>
</dbReference>
<dbReference type="EC" id="2.7.11.1" evidence="1"/>
<accession>A0A7I7XCX0</accession>
<dbReference type="InterPro" id="IPR008271">
    <property type="entry name" value="Ser/Thr_kinase_AS"/>
</dbReference>
<dbReference type="GO" id="GO:0080090">
    <property type="term" value="P:regulation of primary metabolic process"/>
    <property type="evidence" value="ECO:0007669"/>
    <property type="project" value="UniProtKB-ARBA"/>
</dbReference>
<keyword evidence="4" id="KW-0547">Nucleotide-binding</keyword>
<evidence type="ECO:0000313" key="13">
    <source>
        <dbReference type="Proteomes" id="UP000466517"/>
    </source>
</evidence>
<feature type="region of interest" description="Disordered" evidence="9">
    <location>
        <begin position="362"/>
        <end position="383"/>
    </location>
</feature>
<dbReference type="InterPro" id="IPR000719">
    <property type="entry name" value="Prot_kinase_dom"/>
</dbReference>
<dbReference type="CDD" id="cd14014">
    <property type="entry name" value="STKc_PknB_like"/>
    <property type="match status" value="1"/>
</dbReference>
<keyword evidence="3" id="KW-0808">Transferase</keyword>
<name>A0A7I7XCX0_9MYCO</name>
<dbReference type="Gene3D" id="3.30.200.20">
    <property type="entry name" value="Phosphorylase Kinase, domain 1"/>
    <property type="match status" value="1"/>
</dbReference>
<keyword evidence="10" id="KW-0812">Transmembrane</keyword>
<dbReference type="SMART" id="SM00220">
    <property type="entry name" value="S_TKc"/>
    <property type="match status" value="1"/>
</dbReference>
<evidence type="ECO:0000259" key="11">
    <source>
        <dbReference type="PROSITE" id="PS50011"/>
    </source>
</evidence>
<dbReference type="PANTHER" id="PTHR43289">
    <property type="entry name" value="MITOGEN-ACTIVATED PROTEIN KINASE KINASE KINASE 20-RELATED"/>
    <property type="match status" value="1"/>
</dbReference>
<keyword evidence="6" id="KW-0067">ATP-binding</keyword>
<dbReference type="AlphaFoldDB" id="A0A7I7XCX0"/>
<dbReference type="SUPFAM" id="SSF56112">
    <property type="entry name" value="Protein kinase-like (PK-like)"/>
    <property type="match status" value="1"/>
</dbReference>
<keyword evidence="10" id="KW-1133">Transmembrane helix</keyword>
<comment type="catalytic activity">
    <reaction evidence="8">
        <text>L-seryl-[protein] + ATP = O-phospho-L-seryl-[protein] + ADP + H(+)</text>
        <dbReference type="Rhea" id="RHEA:17989"/>
        <dbReference type="Rhea" id="RHEA-COMP:9863"/>
        <dbReference type="Rhea" id="RHEA-COMP:11604"/>
        <dbReference type="ChEBI" id="CHEBI:15378"/>
        <dbReference type="ChEBI" id="CHEBI:29999"/>
        <dbReference type="ChEBI" id="CHEBI:30616"/>
        <dbReference type="ChEBI" id="CHEBI:83421"/>
        <dbReference type="ChEBI" id="CHEBI:456216"/>
        <dbReference type="EC" id="2.7.11.1"/>
    </reaction>
</comment>
<keyword evidence="13" id="KW-1185">Reference proteome</keyword>
<evidence type="ECO:0000256" key="8">
    <source>
        <dbReference type="ARBA" id="ARBA00048679"/>
    </source>
</evidence>
<dbReference type="Gene3D" id="1.10.510.10">
    <property type="entry name" value="Transferase(Phosphotransferase) domain 1"/>
    <property type="match status" value="1"/>
</dbReference>
<dbReference type="InterPro" id="IPR011009">
    <property type="entry name" value="Kinase-like_dom_sf"/>
</dbReference>
<evidence type="ECO:0000256" key="9">
    <source>
        <dbReference type="SAM" id="MobiDB-lite"/>
    </source>
</evidence>
<gene>
    <name evidence="12" type="ORF">MMAD_17490</name>
</gene>
<dbReference type="GO" id="GO:0004674">
    <property type="term" value="F:protein serine/threonine kinase activity"/>
    <property type="evidence" value="ECO:0007669"/>
    <property type="project" value="UniProtKB-KW"/>
</dbReference>
<feature type="domain" description="Protein kinase" evidence="11">
    <location>
        <begin position="12"/>
        <end position="292"/>
    </location>
</feature>
<feature type="region of interest" description="Disordered" evidence="9">
    <location>
        <begin position="291"/>
        <end position="324"/>
    </location>
</feature>
<keyword evidence="2" id="KW-0723">Serine/threonine-protein kinase</keyword>
<dbReference type="Pfam" id="PF00069">
    <property type="entry name" value="Pkinase"/>
    <property type="match status" value="1"/>
</dbReference>
<evidence type="ECO:0000256" key="1">
    <source>
        <dbReference type="ARBA" id="ARBA00012513"/>
    </source>
</evidence>
<dbReference type="PANTHER" id="PTHR43289:SF6">
    <property type="entry name" value="SERINE_THREONINE-PROTEIN KINASE NEKL-3"/>
    <property type="match status" value="1"/>
</dbReference>
<dbReference type="EMBL" id="AP022610">
    <property type="protein sequence ID" value="BBZ27454.1"/>
    <property type="molecule type" value="Genomic_DNA"/>
</dbReference>
<evidence type="ECO:0000256" key="7">
    <source>
        <dbReference type="ARBA" id="ARBA00047899"/>
    </source>
</evidence>
<keyword evidence="5" id="KW-0418">Kinase</keyword>
<protein>
    <recommendedName>
        <fullName evidence="1">non-specific serine/threonine protein kinase</fullName>
        <ecNumber evidence="1">2.7.11.1</ecNumber>
    </recommendedName>
</protein>
<dbReference type="GO" id="GO:0005524">
    <property type="term" value="F:ATP binding"/>
    <property type="evidence" value="ECO:0007669"/>
    <property type="project" value="UniProtKB-KW"/>
</dbReference>
<dbReference type="Proteomes" id="UP000466517">
    <property type="component" value="Chromosome"/>
</dbReference>
<evidence type="ECO:0000256" key="6">
    <source>
        <dbReference type="ARBA" id="ARBA00022840"/>
    </source>
</evidence>
<evidence type="ECO:0000256" key="4">
    <source>
        <dbReference type="ARBA" id="ARBA00022741"/>
    </source>
</evidence>
<evidence type="ECO:0000256" key="5">
    <source>
        <dbReference type="ARBA" id="ARBA00022777"/>
    </source>
</evidence>
<evidence type="ECO:0000256" key="3">
    <source>
        <dbReference type="ARBA" id="ARBA00022679"/>
    </source>
</evidence>